<keyword evidence="1" id="KW-0812">Transmembrane</keyword>
<feature type="signal peptide" evidence="2">
    <location>
        <begin position="1"/>
        <end position="19"/>
    </location>
</feature>
<accession>A0AAW1RMS7</accession>
<reference evidence="3 4" key="1">
    <citation type="journal article" date="2024" name="Nat. Commun.">
        <title>Phylogenomics reveals the evolutionary origins of lichenization in chlorophyte algae.</title>
        <authorList>
            <person name="Puginier C."/>
            <person name="Libourel C."/>
            <person name="Otte J."/>
            <person name="Skaloud P."/>
            <person name="Haon M."/>
            <person name="Grisel S."/>
            <person name="Petersen M."/>
            <person name="Berrin J.G."/>
            <person name="Delaux P.M."/>
            <person name="Dal Grande F."/>
            <person name="Keller J."/>
        </authorList>
    </citation>
    <scope>NUCLEOTIDE SEQUENCE [LARGE SCALE GENOMIC DNA]</scope>
    <source>
        <strain evidence="3 4">SAG 2523</strain>
    </source>
</reference>
<keyword evidence="1" id="KW-1133">Transmembrane helix</keyword>
<evidence type="ECO:0008006" key="5">
    <source>
        <dbReference type="Google" id="ProtNLM"/>
    </source>
</evidence>
<dbReference type="EMBL" id="JALJOV010002091">
    <property type="protein sequence ID" value="KAK9834943.1"/>
    <property type="molecule type" value="Genomic_DNA"/>
</dbReference>
<comment type="caution">
    <text evidence="3">The sequence shown here is derived from an EMBL/GenBank/DDBJ whole genome shotgun (WGS) entry which is preliminary data.</text>
</comment>
<dbReference type="Proteomes" id="UP001485043">
    <property type="component" value="Unassembled WGS sequence"/>
</dbReference>
<feature type="transmembrane region" description="Helical" evidence="1">
    <location>
        <begin position="176"/>
        <end position="201"/>
    </location>
</feature>
<dbReference type="AlphaFoldDB" id="A0AAW1RMS7"/>
<keyword evidence="1" id="KW-0472">Membrane</keyword>
<evidence type="ECO:0000256" key="2">
    <source>
        <dbReference type="SAM" id="SignalP"/>
    </source>
</evidence>
<name>A0AAW1RMS7_9CHLO</name>
<evidence type="ECO:0000313" key="3">
    <source>
        <dbReference type="EMBL" id="KAK9834943.1"/>
    </source>
</evidence>
<keyword evidence="4" id="KW-1185">Reference proteome</keyword>
<protein>
    <recommendedName>
        <fullName evidence="5">Transmembrane protein</fullName>
    </recommendedName>
</protein>
<evidence type="ECO:0000313" key="4">
    <source>
        <dbReference type="Proteomes" id="UP001485043"/>
    </source>
</evidence>
<evidence type="ECO:0000256" key="1">
    <source>
        <dbReference type="SAM" id="Phobius"/>
    </source>
</evidence>
<keyword evidence="2" id="KW-0732">Signal</keyword>
<feature type="chain" id="PRO_5043788737" description="Transmembrane protein" evidence="2">
    <location>
        <begin position="20"/>
        <end position="215"/>
    </location>
</feature>
<gene>
    <name evidence="3" type="ORF">WJX84_002783</name>
</gene>
<sequence length="215" mass="22119">MAGAFLVSLLVSWAVSTLGQTQNVQMGVPANACSTFQVDSGNDEYSYNVTLGSKQLASCTNVTITKYFADGACLNGDGNTGNGVNLDQITCSAKADGNSSTTCMNAIAQAKSGRTLALSNVTSGAEIDSGDSCTKDNLGYVYVQNSCSQNITVDLQFNHGPYSAVLPCAQVAGHSISGIGIAIIVIAAVLVLVWMPAVYIAPVNVAMSCFKPPGL</sequence>
<proteinExistence type="predicted"/>
<organism evidence="3 4">
    <name type="scientific">Apatococcus fuscideae</name>
    <dbReference type="NCBI Taxonomy" id="2026836"/>
    <lineage>
        <taxon>Eukaryota</taxon>
        <taxon>Viridiplantae</taxon>
        <taxon>Chlorophyta</taxon>
        <taxon>core chlorophytes</taxon>
        <taxon>Trebouxiophyceae</taxon>
        <taxon>Chlorellales</taxon>
        <taxon>Chlorellaceae</taxon>
        <taxon>Apatococcus</taxon>
    </lineage>
</organism>